<dbReference type="InterPro" id="IPR029058">
    <property type="entry name" value="AB_hydrolase_fold"/>
</dbReference>
<organism evidence="2 3">
    <name type="scientific">Tengunoibacter tsumagoiensis</name>
    <dbReference type="NCBI Taxonomy" id="2014871"/>
    <lineage>
        <taxon>Bacteria</taxon>
        <taxon>Bacillati</taxon>
        <taxon>Chloroflexota</taxon>
        <taxon>Ktedonobacteria</taxon>
        <taxon>Ktedonobacterales</taxon>
        <taxon>Dictyobacteraceae</taxon>
        <taxon>Tengunoibacter</taxon>
    </lineage>
</organism>
<dbReference type="PANTHER" id="PTHR46623:SF6">
    <property type="entry name" value="ALPHA_BETA-HYDROLASES SUPERFAMILY PROTEIN"/>
    <property type="match status" value="1"/>
</dbReference>
<evidence type="ECO:0000313" key="2">
    <source>
        <dbReference type="EMBL" id="GCE12371.1"/>
    </source>
</evidence>
<dbReference type="SUPFAM" id="SSF53474">
    <property type="entry name" value="alpha/beta-Hydrolases"/>
    <property type="match status" value="1"/>
</dbReference>
<dbReference type="PANTHER" id="PTHR46623">
    <property type="entry name" value="CARBOXYMETHYLENEBUTENOLIDASE-RELATED"/>
    <property type="match status" value="1"/>
</dbReference>
<reference evidence="3" key="1">
    <citation type="submission" date="2018-12" db="EMBL/GenBank/DDBJ databases">
        <title>Tengunoibacter tsumagoiensis gen. nov., sp. nov., Dictyobacter kobayashii sp. nov., D. alpinus sp. nov., and D. joshuensis sp. nov. and description of Dictyobacteraceae fam. nov. within the order Ktedonobacterales isolated from Tengu-no-mugimeshi.</title>
        <authorList>
            <person name="Wang C.M."/>
            <person name="Zheng Y."/>
            <person name="Sakai Y."/>
            <person name="Toyoda A."/>
            <person name="Minakuchi Y."/>
            <person name="Abe K."/>
            <person name="Yokota A."/>
            <person name="Yabe S."/>
        </authorList>
    </citation>
    <scope>NUCLEOTIDE SEQUENCE [LARGE SCALE GENOMIC DNA]</scope>
    <source>
        <strain evidence="3">Uno3</strain>
    </source>
</reference>
<dbReference type="Proteomes" id="UP000287352">
    <property type="component" value="Unassembled WGS sequence"/>
</dbReference>
<evidence type="ECO:0000259" key="1">
    <source>
        <dbReference type="Pfam" id="PF01738"/>
    </source>
</evidence>
<sequence>MVQTYSVSFPSPVRQLEGYLARPEGDGPFPAVVVIHEIFGLTDNIRDIAVRFANEGYVALAVDLFAGRNRTVCMFRAMGQMLFSPLDNEGINDLKLSLSYLAEQAGVASERIGAIGFCMGGGFAISWACTDNRLKAIAPFYGANPKPLEAVSRLCPVVGSYPDKDFTTPAAKKLDQALTTYNIPHDIKIYPDTKHSFFNDQGKTYNANAASDSWQRVLSFFSEHIG</sequence>
<proteinExistence type="predicted"/>
<dbReference type="Gene3D" id="3.40.50.1820">
    <property type="entry name" value="alpha/beta hydrolase"/>
    <property type="match status" value="1"/>
</dbReference>
<dbReference type="EMBL" id="BIFR01000001">
    <property type="protein sequence ID" value="GCE12371.1"/>
    <property type="molecule type" value="Genomic_DNA"/>
</dbReference>
<dbReference type="InterPro" id="IPR051049">
    <property type="entry name" value="Dienelactone_hydrolase-like"/>
</dbReference>
<dbReference type="OrthoDB" id="9771666at2"/>
<dbReference type="RefSeq" id="WP_126580001.1">
    <property type="nucleotide sequence ID" value="NZ_BIFR01000001.1"/>
</dbReference>
<comment type="caution">
    <text evidence="2">The sequence shown here is derived from an EMBL/GenBank/DDBJ whole genome shotgun (WGS) entry which is preliminary data.</text>
</comment>
<dbReference type="InterPro" id="IPR002925">
    <property type="entry name" value="Dienelactn_hydro"/>
</dbReference>
<dbReference type="Pfam" id="PF01738">
    <property type="entry name" value="DLH"/>
    <property type="match status" value="1"/>
</dbReference>
<gene>
    <name evidence="2" type="ORF">KTT_22300</name>
</gene>
<name>A0A402A016_9CHLR</name>
<accession>A0A402A016</accession>
<dbReference type="AlphaFoldDB" id="A0A402A016"/>
<dbReference type="GO" id="GO:0016787">
    <property type="term" value="F:hydrolase activity"/>
    <property type="evidence" value="ECO:0007669"/>
    <property type="project" value="InterPro"/>
</dbReference>
<feature type="domain" description="Dienelactone hydrolase" evidence="1">
    <location>
        <begin position="16"/>
        <end position="224"/>
    </location>
</feature>
<evidence type="ECO:0000313" key="3">
    <source>
        <dbReference type="Proteomes" id="UP000287352"/>
    </source>
</evidence>
<protein>
    <submittedName>
        <fullName evidence="2">Carboxymethylenebutenolidase</fullName>
    </submittedName>
</protein>
<keyword evidence="3" id="KW-1185">Reference proteome</keyword>